<accession>A0A560AU30</accession>
<comment type="caution">
    <text evidence="1">The sequence shown here is derived from an EMBL/GenBank/DDBJ whole genome shotgun (WGS) entry which is preliminary data.</text>
</comment>
<protein>
    <submittedName>
        <fullName evidence="1">Uncharacterized protein</fullName>
    </submittedName>
</protein>
<sequence>MAERTAYRERPWRAQPIDAVTPIGLTVTKRVRMVAYRKW</sequence>
<dbReference type="AlphaFoldDB" id="A0A560AU30"/>
<dbReference type="Proteomes" id="UP000316083">
    <property type="component" value="Unassembled WGS sequence"/>
</dbReference>
<proteinExistence type="predicted"/>
<organism evidence="1 2">
    <name type="scientific">Azospirillum brasilense</name>
    <dbReference type="NCBI Taxonomy" id="192"/>
    <lineage>
        <taxon>Bacteria</taxon>
        <taxon>Pseudomonadati</taxon>
        <taxon>Pseudomonadota</taxon>
        <taxon>Alphaproteobacteria</taxon>
        <taxon>Rhodospirillales</taxon>
        <taxon>Azospirillaceae</taxon>
        <taxon>Azospirillum</taxon>
    </lineage>
</organism>
<dbReference type="EMBL" id="VITF01000012">
    <property type="protein sequence ID" value="TWA63885.1"/>
    <property type="molecule type" value="Genomic_DNA"/>
</dbReference>
<evidence type="ECO:0000313" key="2">
    <source>
        <dbReference type="Proteomes" id="UP000316083"/>
    </source>
</evidence>
<gene>
    <name evidence="1" type="ORF">FBZ82_112168</name>
</gene>
<reference evidence="1 2" key="1">
    <citation type="submission" date="2019-06" db="EMBL/GenBank/DDBJ databases">
        <title>Genomic Encyclopedia of Type Strains, Phase IV (KMG-V): Genome sequencing to study the core and pangenomes of soil and plant-associated prokaryotes.</title>
        <authorList>
            <person name="Whitman W."/>
        </authorList>
    </citation>
    <scope>NUCLEOTIDE SEQUENCE [LARGE SCALE GENOMIC DNA]</scope>
    <source>
        <strain evidence="1 2">BR 11796</strain>
    </source>
</reference>
<name>A0A560AU30_AZOBR</name>
<evidence type="ECO:0000313" key="1">
    <source>
        <dbReference type="EMBL" id="TWA63885.1"/>
    </source>
</evidence>